<evidence type="ECO:0000313" key="2">
    <source>
        <dbReference type="EMBL" id="CAB3396637.1"/>
    </source>
</evidence>
<name>A0A8S1E8P0_9PELO</name>
<dbReference type="OrthoDB" id="5889012at2759"/>
<feature type="transmembrane region" description="Helical" evidence="1">
    <location>
        <begin position="20"/>
        <end position="44"/>
    </location>
</feature>
<dbReference type="Proteomes" id="UP000494206">
    <property type="component" value="Unassembled WGS sequence"/>
</dbReference>
<organism evidence="2 3">
    <name type="scientific">Caenorhabditis bovis</name>
    <dbReference type="NCBI Taxonomy" id="2654633"/>
    <lineage>
        <taxon>Eukaryota</taxon>
        <taxon>Metazoa</taxon>
        <taxon>Ecdysozoa</taxon>
        <taxon>Nematoda</taxon>
        <taxon>Chromadorea</taxon>
        <taxon>Rhabditida</taxon>
        <taxon>Rhabditina</taxon>
        <taxon>Rhabditomorpha</taxon>
        <taxon>Rhabditoidea</taxon>
        <taxon>Rhabditidae</taxon>
        <taxon>Peloderinae</taxon>
        <taxon>Caenorhabditis</taxon>
    </lineage>
</organism>
<comment type="caution">
    <text evidence="2">The sequence shown here is derived from an EMBL/GenBank/DDBJ whole genome shotgun (WGS) entry which is preliminary data.</text>
</comment>
<sequence>MQKIVKPLMELQIWNTVTDLAFGFLVTPIAFVPCNSGAVLGLLRLFQVPLWLQIFSGQIPLTNTAVAIILLFENRYSAIVQTKYKMTRPTTRLLYQALCYMYSCFVLLPLIFFDLDQEKAKLECLRVIPCPIELFFEPDHFVIPGGISLLLFIIIFTIFLFCNILFYAIRISYFLNYELQFLTMSLKTQKMQKSSFIAILLHVTLNNLAVLFVSLHGPFSTVFMIFANRPYREYTMRIWNTGKMTLGPKSDLNQDYSKHTTHVFQIVI</sequence>
<keyword evidence="3" id="KW-1185">Reference proteome</keyword>
<keyword evidence="1" id="KW-0812">Transmembrane</keyword>
<evidence type="ECO:0000256" key="1">
    <source>
        <dbReference type="SAM" id="Phobius"/>
    </source>
</evidence>
<keyword evidence="1" id="KW-0472">Membrane</keyword>
<dbReference type="PANTHER" id="PTHR46891">
    <property type="entry name" value="SERPENTINE RECEPTOR, CLASS H-RELATED"/>
    <property type="match status" value="1"/>
</dbReference>
<reference evidence="2 3" key="1">
    <citation type="submission" date="2020-04" db="EMBL/GenBank/DDBJ databases">
        <authorList>
            <person name="Laetsch R D."/>
            <person name="Stevens L."/>
            <person name="Kumar S."/>
            <person name="Blaxter L. M."/>
        </authorList>
    </citation>
    <scope>NUCLEOTIDE SEQUENCE [LARGE SCALE GENOMIC DNA]</scope>
</reference>
<evidence type="ECO:0000313" key="3">
    <source>
        <dbReference type="Proteomes" id="UP000494206"/>
    </source>
</evidence>
<keyword evidence="1" id="KW-1133">Transmembrane helix</keyword>
<dbReference type="Pfam" id="PF10318">
    <property type="entry name" value="7TM_GPCR_Srh"/>
    <property type="match status" value="1"/>
</dbReference>
<feature type="transmembrane region" description="Helical" evidence="1">
    <location>
        <begin position="147"/>
        <end position="175"/>
    </location>
</feature>
<protein>
    <submittedName>
        <fullName evidence="2">Uncharacterized protein</fullName>
    </submittedName>
</protein>
<gene>
    <name evidence="2" type="ORF">CBOVIS_LOCUS163</name>
</gene>
<dbReference type="EMBL" id="CADEPM010000001">
    <property type="protein sequence ID" value="CAB3396637.1"/>
    <property type="molecule type" value="Genomic_DNA"/>
</dbReference>
<dbReference type="AlphaFoldDB" id="A0A8S1E8P0"/>
<proteinExistence type="predicted"/>
<feature type="transmembrane region" description="Helical" evidence="1">
    <location>
        <begin position="196"/>
        <end position="215"/>
    </location>
</feature>
<accession>A0A8S1E8P0</accession>
<feature type="transmembrane region" description="Helical" evidence="1">
    <location>
        <begin position="50"/>
        <end position="72"/>
    </location>
</feature>
<dbReference type="InterPro" id="IPR019422">
    <property type="entry name" value="7TM_GPCR_serpentine_rcpt_Srh"/>
</dbReference>
<feature type="transmembrane region" description="Helical" evidence="1">
    <location>
        <begin position="93"/>
        <end position="113"/>
    </location>
</feature>